<evidence type="ECO:0000256" key="3">
    <source>
        <dbReference type="ARBA" id="ARBA00022723"/>
    </source>
</evidence>
<dbReference type="Proteomes" id="UP001612741">
    <property type="component" value="Unassembled WGS sequence"/>
</dbReference>
<dbReference type="EMBL" id="JBITGY010000005">
    <property type="protein sequence ID" value="MFI6499445.1"/>
    <property type="molecule type" value="Genomic_DNA"/>
</dbReference>
<dbReference type="CDD" id="cd01995">
    <property type="entry name" value="QueC-like"/>
    <property type="match status" value="1"/>
</dbReference>
<evidence type="ECO:0000313" key="10">
    <source>
        <dbReference type="EMBL" id="MFI6499445.1"/>
    </source>
</evidence>
<keyword evidence="11" id="KW-1185">Reference proteome</keyword>
<dbReference type="InterPro" id="IPR014729">
    <property type="entry name" value="Rossmann-like_a/b/a_fold"/>
</dbReference>
<proteinExistence type="inferred from homology"/>
<protein>
    <recommendedName>
        <fullName evidence="8">7-cyano-7-deazaguanine synthase</fullName>
        <ecNumber evidence="8">6.3.4.20</ecNumber>
    </recommendedName>
</protein>
<dbReference type="PANTHER" id="PTHR42914">
    <property type="entry name" value="7-CYANO-7-DEAZAGUANINE SYNTHASE"/>
    <property type="match status" value="1"/>
</dbReference>
<evidence type="ECO:0000256" key="6">
    <source>
        <dbReference type="ARBA" id="ARBA00022840"/>
    </source>
</evidence>
<comment type="catalytic activity">
    <reaction evidence="9">
        <text>7-carboxy-7-carbaguanine + NH4(+) + 2 ATP = 7-cyano-7-carbaguanine + 2 AMP + 2 diphosphate + 2 H(+)</text>
        <dbReference type="Rhea" id="RHEA:27982"/>
        <dbReference type="ChEBI" id="CHEBI:15378"/>
        <dbReference type="ChEBI" id="CHEBI:28938"/>
        <dbReference type="ChEBI" id="CHEBI:30616"/>
        <dbReference type="ChEBI" id="CHEBI:33019"/>
        <dbReference type="ChEBI" id="CHEBI:45075"/>
        <dbReference type="ChEBI" id="CHEBI:61036"/>
        <dbReference type="ChEBI" id="CHEBI:456215"/>
        <dbReference type="EC" id="6.3.4.20"/>
    </reaction>
</comment>
<dbReference type="SUPFAM" id="SSF52402">
    <property type="entry name" value="Adenine nucleotide alpha hydrolases-like"/>
    <property type="match status" value="1"/>
</dbReference>
<comment type="caution">
    <text evidence="10">The sequence shown here is derived from an EMBL/GenBank/DDBJ whole genome shotgun (WGS) entry which is preliminary data.</text>
</comment>
<dbReference type="PIRSF" id="PIRSF006293">
    <property type="entry name" value="ExsB"/>
    <property type="match status" value="1"/>
</dbReference>
<name>A0ABW7YV32_9ACTN</name>
<evidence type="ECO:0000256" key="1">
    <source>
        <dbReference type="ARBA" id="ARBA00005061"/>
    </source>
</evidence>
<dbReference type="Gene3D" id="3.40.50.620">
    <property type="entry name" value="HUPs"/>
    <property type="match status" value="1"/>
</dbReference>
<keyword evidence="6" id="KW-0067">ATP-binding</keyword>
<reference evidence="10 11" key="1">
    <citation type="submission" date="2024-10" db="EMBL/GenBank/DDBJ databases">
        <title>The Natural Products Discovery Center: Release of the First 8490 Sequenced Strains for Exploring Actinobacteria Biosynthetic Diversity.</title>
        <authorList>
            <person name="Kalkreuter E."/>
            <person name="Kautsar S.A."/>
            <person name="Yang D."/>
            <person name="Bader C.D."/>
            <person name="Teijaro C.N."/>
            <person name="Fluegel L."/>
            <person name="Davis C.M."/>
            <person name="Simpson J.R."/>
            <person name="Lauterbach L."/>
            <person name="Steele A.D."/>
            <person name="Gui C."/>
            <person name="Meng S."/>
            <person name="Li G."/>
            <person name="Viehrig K."/>
            <person name="Ye F."/>
            <person name="Su P."/>
            <person name="Kiefer A.F."/>
            <person name="Nichols A."/>
            <person name="Cepeda A.J."/>
            <person name="Yan W."/>
            <person name="Fan B."/>
            <person name="Jiang Y."/>
            <person name="Adhikari A."/>
            <person name="Zheng C.-J."/>
            <person name="Schuster L."/>
            <person name="Cowan T.M."/>
            <person name="Smanski M.J."/>
            <person name="Chevrette M.G."/>
            <person name="De Carvalho L.P.S."/>
            <person name="Shen B."/>
        </authorList>
    </citation>
    <scope>NUCLEOTIDE SEQUENCE [LARGE SCALE GENOMIC DNA]</scope>
    <source>
        <strain evidence="10 11">NPDC050545</strain>
    </source>
</reference>
<evidence type="ECO:0000256" key="8">
    <source>
        <dbReference type="ARBA" id="ARBA00039149"/>
    </source>
</evidence>
<comment type="pathway">
    <text evidence="1">Purine metabolism; 7-cyano-7-deazaguanine biosynthesis.</text>
</comment>
<evidence type="ECO:0000256" key="5">
    <source>
        <dbReference type="ARBA" id="ARBA00022833"/>
    </source>
</evidence>
<sequence>MTCWSRDERRRFLRSAMSSASTAARPLAVVVFSGGLDSTVLAAHYRETHRLLLISFDYGQRHGRRELAAAREVAEHLRAEHHTITVTGLAPLLTGCSLTDRTQDVPTLVPTEPALRSITIPNRNAFIADMAVAIAMARRAEVVALGVHRTHQGYPMPDAAPDFFAAYREAMRLSCRGFHLPRIETPFLDMLKEDVVAYGRRLNAPMDKSWTCYLDGPVQCGICLACLTRRQAFSLSGVPDPTVYEGSNETSDLRPA</sequence>
<keyword evidence="4" id="KW-0547">Nucleotide-binding</keyword>
<dbReference type="PANTHER" id="PTHR42914:SF1">
    <property type="entry name" value="7-CYANO-7-DEAZAGUANINE SYNTHASE"/>
    <property type="match status" value="1"/>
</dbReference>
<evidence type="ECO:0000256" key="9">
    <source>
        <dbReference type="ARBA" id="ARBA00047890"/>
    </source>
</evidence>
<comment type="similarity">
    <text evidence="7">Belongs to the QueC family.</text>
</comment>
<keyword evidence="5" id="KW-0862">Zinc</keyword>
<gene>
    <name evidence="10" type="ORF">ACIBG2_18810</name>
</gene>
<accession>A0ABW7YV32</accession>
<dbReference type="InterPro" id="IPR018317">
    <property type="entry name" value="QueC"/>
</dbReference>
<dbReference type="Pfam" id="PF06508">
    <property type="entry name" value="QueC"/>
    <property type="match status" value="1"/>
</dbReference>
<keyword evidence="2" id="KW-0436">Ligase</keyword>
<evidence type="ECO:0000256" key="4">
    <source>
        <dbReference type="ARBA" id="ARBA00022741"/>
    </source>
</evidence>
<dbReference type="RefSeq" id="WP_397083761.1">
    <property type="nucleotide sequence ID" value="NZ_JBITGY010000005.1"/>
</dbReference>
<organism evidence="10 11">
    <name type="scientific">Nonomuraea typhae</name>
    <dbReference type="NCBI Taxonomy" id="2603600"/>
    <lineage>
        <taxon>Bacteria</taxon>
        <taxon>Bacillati</taxon>
        <taxon>Actinomycetota</taxon>
        <taxon>Actinomycetes</taxon>
        <taxon>Streptosporangiales</taxon>
        <taxon>Streptosporangiaceae</taxon>
        <taxon>Nonomuraea</taxon>
    </lineage>
</organism>
<evidence type="ECO:0000256" key="2">
    <source>
        <dbReference type="ARBA" id="ARBA00022598"/>
    </source>
</evidence>
<evidence type="ECO:0000256" key="7">
    <source>
        <dbReference type="ARBA" id="ARBA00037993"/>
    </source>
</evidence>
<evidence type="ECO:0000313" key="11">
    <source>
        <dbReference type="Proteomes" id="UP001612741"/>
    </source>
</evidence>
<keyword evidence="3" id="KW-0479">Metal-binding</keyword>
<dbReference type="EC" id="6.3.4.20" evidence="8"/>